<evidence type="ECO:0000313" key="2">
    <source>
        <dbReference type="Proteomes" id="UP000054630"/>
    </source>
</evidence>
<dbReference type="AlphaFoldDB" id="A0A0V0SFP5"/>
<comment type="caution">
    <text evidence="1">The sequence shown here is derived from an EMBL/GenBank/DDBJ whole genome shotgun (WGS) entry which is preliminary data.</text>
</comment>
<organism evidence="1 2">
    <name type="scientific">Trichinella nelsoni</name>
    <dbReference type="NCBI Taxonomy" id="6336"/>
    <lineage>
        <taxon>Eukaryota</taxon>
        <taxon>Metazoa</taxon>
        <taxon>Ecdysozoa</taxon>
        <taxon>Nematoda</taxon>
        <taxon>Enoplea</taxon>
        <taxon>Dorylaimia</taxon>
        <taxon>Trichinellida</taxon>
        <taxon>Trichinellidae</taxon>
        <taxon>Trichinella</taxon>
    </lineage>
</organism>
<dbReference type="Proteomes" id="UP000054630">
    <property type="component" value="Unassembled WGS sequence"/>
</dbReference>
<name>A0A0V0SFP5_9BILA</name>
<reference evidence="1 2" key="1">
    <citation type="submission" date="2015-01" db="EMBL/GenBank/DDBJ databases">
        <title>Evolution of Trichinella species and genotypes.</title>
        <authorList>
            <person name="Korhonen P.K."/>
            <person name="Edoardo P."/>
            <person name="Giuseppe L.R."/>
            <person name="Gasser R.B."/>
        </authorList>
    </citation>
    <scope>NUCLEOTIDE SEQUENCE [LARGE SCALE GENOMIC DNA]</scope>
    <source>
        <strain evidence="1">ISS37</strain>
    </source>
</reference>
<accession>A0A0V0SFP5</accession>
<proteinExistence type="predicted"/>
<dbReference type="EMBL" id="JYDL01000011">
    <property type="protein sequence ID" value="KRX25595.1"/>
    <property type="molecule type" value="Genomic_DNA"/>
</dbReference>
<gene>
    <name evidence="1" type="ORF">T07_7114</name>
</gene>
<protein>
    <submittedName>
        <fullName evidence="1">Uncharacterized protein</fullName>
    </submittedName>
</protein>
<sequence length="76" mass="8271">MSTLMSQPGTSGLTFLIIHLFGSYAKFLLQLFSEPTDLQSTGRSSCFTRSAPLIDTLCPGYRPTYISPSRGYDASA</sequence>
<evidence type="ECO:0000313" key="1">
    <source>
        <dbReference type="EMBL" id="KRX25595.1"/>
    </source>
</evidence>
<keyword evidence="2" id="KW-1185">Reference proteome</keyword>